<keyword evidence="14" id="KW-1185">Reference proteome</keyword>
<dbReference type="Pfam" id="PF21088">
    <property type="entry name" value="MS_channel_1st"/>
    <property type="match status" value="1"/>
</dbReference>
<feature type="transmembrane region" description="Helical" evidence="8">
    <location>
        <begin position="289"/>
        <end position="307"/>
    </location>
</feature>
<dbReference type="SUPFAM" id="SSF82861">
    <property type="entry name" value="Mechanosensitive channel protein MscS (YggB), transmembrane region"/>
    <property type="match status" value="1"/>
</dbReference>
<dbReference type="Pfam" id="PF00924">
    <property type="entry name" value="MS_channel_2nd"/>
    <property type="match status" value="1"/>
</dbReference>
<evidence type="ECO:0000256" key="2">
    <source>
        <dbReference type="ARBA" id="ARBA00008017"/>
    </source>
</evidence>
<feature type="coiled-coil region" evidence="7">
    <location>
        <begin position="40"/>
        <end position="83"/>
    </location>
</feature>
<dbReference type="eggNOG" id="COG3264">
    <property type="taxonomic scope" value="Bacteria"/>
</dbReference>
<feature type="signal peptide" evidence="9">
    <location>
        <begin position="1"/>
        <end position="26"/>
    </location>
</feature>
<evidence type="ECO:0000313" key="14">
    <source>
        <dbReference type="Proteomes" id="UP000001955"/>
    </source>
</evidence>
<dbReference type="InterPro" id="IPR052702">
    <property type="entry name" value="MscS-like_channel"/>
</dbReference>
<proteinExistence type="inferred from homology"/>
<accession>K6UVB6</accession>
<gene>
    <name evidence="13" type="ordered locus">EBL_c18540</name>
</gene>
<feature type="transmembrane region" description="Helical" evidence="8">
    <location>
        <begin position="573"/>
        <end position="598"/>
    </location>
</feature>
<dbReference type="GO" id="GO:0008381">
    <property type="term" value="F:mechanosensitive monoatomic ion channel activity"/>
    <property type="evidence" value="ECO:0007669"/>
    <property type="project" value="UniProtKB-ARBA"/>
</dbReference>
<feature type="transmembrane region" description="Helical" evidence="8">
    <location>
        <begin position="434"/>
        <end position="458"/>
    </location>
</feature>
<feature type="transmembrane region" description="Helical" evidence="8">
    <location>
        <begin position="361"/>
        <end position="380"/>
    </location>
</feature>
<dbReference type="PATRIC" id="fig|630626.3.peg.1800"/>
<dbReference type="HOGENOM" id="CLU_011796_1_0_6"/>
<dbReference type="PANTHER" id="PTHR30347">
    <property type="entry name" value="POTASSIUM CHANNEL RELATED"/>
    <property type="match status" value="1"/>
</dbReference>
<feature type="transmembrane region" description="Helical" evidence="8">
    <location>
        <begin position="205"/>
        <end position="223"/>
    </location>
</feature>
<keyword evidence="7" id="KW-0175">Coiled coil</keyword>
<dbReference type="InterPro" id="IPR023408">
    <property type="entry name" value="MscS_beta-dom_sf"/>
</dbReference>
<keyword evidence="4 8" id="KW-0812">Transmembrane</keyword>
<name>I2B8U4_SHIBC</name>
<feature type="transmembrane region" description="Helical" evidence="8">
    <location>
        <begin position="479"/>
        <end position="507"/>
    </location>
</feature>
<dbReference type="InterPro" id="IPR010920">
    <property type="entry name" value="LSM_dom_sf"/>
</dbReference>
<reference evidence="13 14" key="1">
    <citation type="journal article" date="2012" name="J. Bacteriol.">
        <title>Complete genome sequence of the B12-producing Shimwellia blattae strain DSM 4481, isolated from a cockroach.</title>
        <authorList>
            <person name="Brzuszkiewicz E."/>
            <person name="Waschkowitz T."/>
            <person name="Wiezer A."/>
            <person name="Daniel R."/>
        </authorList>
    </citation>
    <scope>NUCLEOTIDE SEQUENCE [LARGE SCALE GENOMIC DNA]</scope>
    <source>
        <strain evidence="14">ATCC 29907 / DSM 4481 / JCM 1650 / NBRC 105725 / CDC 9005-74</strain>
    </source>
</reference>
<feature type="transmembrane region" description="Helical" evidence="8">
    <location>
        <begin position="527"/>
        <end position="552"/>
    </location>
</feature>
<evidence type="ECO:0000256" key="8">
    <source>
        <dbReference type="SAM" id="Phobius"/>
    </source>
</evidence>
<evidence type="ECO:0000259" key="10">
    <source>
        <dbReference type="Pfam" id="PF00924"/>
    </source>
</evidence>
<feature type="domain" description="Mechanosensitive ion channel MscS" evidence="10">
    <location>
        <begin position="622"/>
        <end position="688"/>
    </location>
</feature>
<feature type="transmembrane region" description="Helical" evidence="8">
    <location>
        <begin position="244"/>
        <end position="269"/>
    </location>
</feature>
<keyword evidence="5 8" id="KW-1133">Transmembrane helix</keyword>
<feature type="chain" id="PRO_5003656036" evidence="9">
    <location>
        <begin position="27"/>
        <end position="800"/>
    </location>
</feature>
<dbReference type="GO" id="GO:0005886">
    <property type="term" value="C:plasma membrane"/>
    <property type="evidence" value="ECO:0007669"/>
    <property type="project" value="UniProtKB-SubCell"/>
</dbReference>
<comment type="subcellular location">
    <subcellularLocation>
        <location evidence="1">Cell membrane</location>
        <topology evidence="1">Multi-pass membrane protein</topology>
    </subcellularLocation>
</comment>
<feature type="domain" description="Mechanosensitive ion channel transmembrane helices 2/3" evidence="12">
    <location>
        <begin position="581"/>
        <end position="620"/>
    </location>
</feature>
<dbReference type="SUPFAM" id="SSF82689">
    <property type="entry name" value="Mechanosensitive channel protein MscS (YggB), C-terminal domain"/>
    <property type="match status" value="1"/>
</dbReference>
<organism evidence="13 14">
    <name type="scientific">Shimwellia blattae (strain ATCC 29907 / DSM 4481 / JCM 1650 / NBRC 105725 / CDC 9005-74)</name>
    <name type="common">Escherichia blattae</name>
    <dbReference type="NCBI Taxonomy" id="630626"/>
    <lineage>
        <taxon>Bacteria</taxon>
        <taxon>Pseudomonadati</taxon>
        <taxon>Pseudomonadota</taxon>
        <taxon>Gammaproteobacteria</taxon>
        <taxon>Enterobacterales</taxon>
        <taxon>Enterobacteriaceae</taxon>
        <taxon>Shimwellia</taxon>
    </lineage>
</organism>
<evidence type="ECO:0000256" key="5">
    <source>
        <dbReference type="ARBA" id="ARBA00022989"/>
    </source>
</evidence>
<dbReference type="Gene3D" id="2.30.30.60">
    <property type="match status" value="1"/>
</dbReference>
<dbReference type="OrthoDB" id="9799209at2"/>
<accession>I2B8U4</accession>
<dbReference type="Proteomes" id="UP000001955">
    <property type="component" value="Chromosome"/>
</dbReference>
<dbReference type="STRING" id="630626.EBL_c18540"/>
<dbReference type="InterPro" id="IPR049142">
    <property type="entry name" value="MS_channel_1st"/>
</dbReference>
<dbReference type="PANTHER" id="PTHR30347:SF9">
    <property type="entry name" value="MINICONDUCTANCE MECHANOSENSITIVE CHANNEL MSCM"/>
    <property type="match status" value="1"/>
</dbReference>
<evidence type="ECO:0000259" key="11">
    <source>
        <dbReference type="Pfam" id="PF12607"/>
    </source>
</evidence>
<sequence length="800" mass="87156">MLMLRRNVLLWLAGVILLMLCLSLQAQPVADQSDTSNTLLTELQGQLDDLKQQVVRTAGDKQLESYSERSQQILARIDALQAALGQELLPVTTQLNILGPKPEAGAPPETPEVVARRQLLSQTKTGLESRLQQTALLQASAQQLAVQIASVRRNILARELSLNNGSILTPGFWAPLFSFSDYNRGRFLQFWYALQDGWQLAVSPARIPGTLFLLAIAVVLPLTRKRLELPITRFTVRCIPEGPFIRSFYAMALIAANTLLISLAAWAFAWIFLRLPLHSGVLGDFFSDWLNLCVLTGVMIGLGRALISKTQPSWRLARISDSVAAALNPFPRIIAGVLFLFGSVEIMNSAIGASVSTSVVASGMTSLLILVCVIVMIVRVNSAKNEEGDQDKRHQNTSVHGVVYLLSAVFALVELIALLTGYIGLARYLTYKMIWAFIVIAGAFFLTRVWDGLCDLLFSPDNRAGRFLVRFLKLREDPLSLLAIVFSAIGKVVILLMMVLALIYGTFGSSAAVELPGRIYALWSGNGIGQLNIVPAHVLSAILTCLISAWALHQIHRWLTETLLPVTRMSAGMQASIGALFTNLGYVVVIMMTLASLGVQWSKLAWIVSALSVGIGFGLQEIVKNFISGLILLTERPVRVGDLVSISGIEGDIKKISVRATEIQLGDRSTMIVPNSQFISQNVRNVTRGNTLGVVTIALTYPLDCDPVQIRTLLLDIFNAHEQICSSPEPAVSCTGLSAEGITISATGFVSSARQIFGTKSDLLFELLHQLREQGIRISVPQTIIMAREPDAQSAAPGNP</sequence>
<evidence type="ECO:0000259" key="12">
    <source>
        <dbReference type="Pfam" id="PF21088"/>
    </source>
</evidence>
<dbReference type="Gene3D" id="1.10.287.1260">
    <property type="match status" value="1"/>
</dbReference>
<feature type="domain" description="DUF3772" evidence="11">
    <location>
        <begin position="132"/>
        <end position="191"/>
    </location>
</feature>
<dbReference type="InterPro" id="IPR006685">
    <property type="entry name" value="MscS_channel_2nd"/>
</dbReference>
<dbReference type="Pfam" id="PF12607">
    <property type="entry name" value="DUF3772"/>
    <property type="match status" value="1"/>
</dbReference>
<feature type="transmembrane region" description="Helical" evidence="8">
    <location>
        <begin position="401"/>
        <end position="422"/>
    </location>
</feature>
<dbReference type="InterPro" id="IPR011066">
    <property type="entry name" value="MscS_channel_C_sf"/>
</dbReference>
<evidence type="ECO:0000256" key="6">
    <source>
        <dbReference type="ARBA" id="ARBA00023136"/>
    </source>
</evidence>
<evidence type="ECO:0000256" key="9">
    <source>
        <dbReference type="SAM" id="SignalP"/>
    </source>
</evidence>
<evidence type="ECO:0000256" key="1">
    <source>
        <dbReference type="ARBA" id="ARBA00004651"/>
    </source>
</evidence>
<keyword evidence="6 8" id="KW-0472">Membrane</keyword>
<evidence type="ECO:0000313" key="13">
    <source>
        <dbReference type="EMBL" id="AFJ46948.1"/>
    </source>
</evidence>
<dbReference type="RefSeq" id="WP_002443788.1">
    <property type="nucleotide sequence ID" value="NC_017910.1"/>
</dbReference>
<dbReference type="InterPro" id="IPR011014">
    <property type="entry name" value="MscS_channel_TM-2"/>
</dbReference>
<protein>
    <submittedName>
        <fullName evidence="13">Putative mechanosensitive ion channel protein</fullName>
    </submittedName>
</protein>
<dbReference type="AlphaFoldDB" id="I2B8U4"/>
<dbReference type="EMBL" id="CP001560">
    <property type="protein sequence ID" value="AFJ46948.1"/>
    <property type="molecule type" value="Genomic_DNA"/>
</dbReference>
<dbReference type="SUPFAM" id="SSF50182">
    <property type="entry name" value="Sm-like ribonucleoproteins"/>
    <property type="match status" value="1"/>
</dbReference>
<dbReference type="KEGG" id="ebt:EBL_c18540"/>
<comment type="similarity">
    <text evidence="2">Belongs to the MscS (TC 1.A.23) family.</text>
</comment>
<evidence type="ECO:0000256" key="3">
    <source>
        <dbReference type="ARBA" id="ARBA00022475"/>
    </source>
</evidence>
<dbReference type="InterPro" id="IPR022249">
    <property type="entry name" value="DUF3772"/>
</dbReference>
<evidence type="ECO:0000256" key="7">
    <source>
        <dbReference type="SAM" id="Coils"/>
    </source>
</evidence>
<keyword evidence="9" id="KW-0732">Signal</keyword>
<keyword evidence="3" id="KW-1003">Cell membrane</keyword>
<dbReference type="Gene3D" id="3.30.70.100">
    <property type="match status" value="1"/>
</dbReference>
<evidence type="ECO:0000256" key="4">
    <source>
        <dbReference type="ARBA" id="ARBA00022692"/>
    </source>
</evidence>